<dbReference type="WBParaSite" id="SPAL_0001189900.1">
    <property type="protein sequence ID" value="SPAL_0001189900.1"/>
    <property type="gene ID" value="SPAL_0001189900"/>
</dbReference>
<sequence>MVLLRAGNKFAPTLNIRVDELLTTVLRNHPNIEEIELFPGARHIVTECKEKFNINSYSEIIGDRKNNGENTAISGGDD</sequence>
<protein>
    <submittedName>
        <fullName evidence="2">Long-chain-fatty-acid--CoA ligase</fullName>
    </submittedName>
</protein>
<evidence type="ECO:0000313" key="1">
    <source>
        <dbReference type="Proteomes" id="UP000046392"/>
    </source>
</evidence>
<keyword evidence="1" id="KW-1185">Reference proteome</keyword>
<dbReference type="AlphaFoldDB" id="A0A0N5C1M5"/>
<evidence type="ECO:0000313" key="2">
    <source>
        <dbReference type="WBParaSite" id="SPAL_0001189900.1"/>
    </source>
</evidence>
<accession>A0A0N5C1M5</accession>
<organism evidence="1 2">
    <name type="scientific">Strongyloides papillosus</name>
    <name type="common">Intestinal threadworm</name>
    <dbReference type="NCBI Taxonomy" id="174720"/>
    <lineage>
        <taxon>Eukaryota</taxon>
        <taxon>Metazoa</taxon>
        <taxon>Ecdysozoa</taxon>
        <taxon>Nematoda</taxon>
        <taxon>Chromadorea</taxon>
        <taxon>Rhabditida</taxon>
        <taxon>Tylenchina</taxon>
        <taxon>Panagrolaimomorpha</taxon>
        <taxon>Strongyloidoidea</taxon>
        <taxon>Strongyloididae</taxon>
        <taxon>Strongyloides</taxon>
    </lineage>
</organism>
<proteinExistence type="predicted"/>
<reference evidence="2" key="1">
    <citation type="submission" date="2017-02" db="UniProtKB">
        <authorList>
            <consortium name="WormBaseParasite"/>
        </authorList>
    </citation>
    <scope>IDENTIFICATION</scope>
</reference>
<dbReference type="Proteomes" id="UP000046392">
    <property type="component" value="Unplaced"/>
</dbReference>
<name>A0A0N5C1M5_STREA</name>